<comment type="caution">
    <text evidence="2">The sequence shown here is derived from an EMBL/GenBank/DDBJ whole genome shotgun (WGS) entry which is preliminary data.</text>
</comment>
<reference evidence="2" key="2">
    <citation type="submission" date="2021-09" db="EMBL/GenBank/DDBJ databases">
        <authorList>
            <person name="Jia N."/>
            <person name="Wang J."/>
            <person name="Shi W."/>
            <person name="Du L."/>
            <person name="Sun Y."/>
            <person name="Zhan W."/>
            <person name="Jiang J."/>
            <person name="Wang Q."/>
            <person name="Zhang B."/>
            <person name="Ji P."/>
            <person name="Sakyi L.B."/>
            <person name="Cui X."/>
            <person name="Yuan T."/>
            <person name="Jiang B."/>
            <person name="Yang W."/>
            <person name="Lam T.T.-Y."/>
            <person name="Chang Q."/>
            <person name="Ding S."/>
            <person name="Wang X."/>
            <person name="Zhu J."/>
            <person name="Ruan X."/>
            <person name="Zhao L."/>
            <person name="Wei J."/>
            <person name="Que T."/>
            <person name="Du C."/>
            <person name="Cheng J."/>
            <person name="Dai P."/>
            <person name="Han X."/>
            <person name="Huang E."/>
            <person name="Gao Y."/>
            <person name="Liu J."/>
            <person name="Shao H."/>
            <person name="Ye R."/>
            <person name="Li L."/>
            <person name="Wei W."/>
            <person name="Wang X."/>
            <person name="Wang C."/>
            <person name="Huo Q."/>
            <person name="Li W."/>
            <person name="Guo W."/>
            <person name="Chen H."/>
            <person name="Chen S."/>
            <person name="Zhou L."/>
            <person name="Zhou L."/>
            <person name="Ni X."/>
            <person name="Tian J."/>
            <person name="Zhou Y."/>
            <person name="Sheng Y."/>
            <person name="Liu T."/>
            <person name="Pan Y."/>
            <person name="Xia L."/>
            <person name="Li J."/>
            <person name="Zhao F."/>
            <person name="Cao W."/>
        </authorList>
    </citation>
    <scope>NUCLEOTIDE SEQUENCE</scope>
    <source>
        <strain evidence="2">Rmic-2018</strain>
        <tissue evidence="2">Larvae</tissue>
    </source>
</reference>
<reference evidence="2" key="1">
    <citation type="journal article" date="2020" name="Cell">
        <title>Large-Scale Comparative Analyses of Tick Genomes Elucidate Their Genetic Diversity and Vector Capacities.</title>
        <authorList>
            <consortium name="Tick Genome and Microbiome Consortium (TIGMIC)"/>
            <person name="Jia N."/>
            <person name="Wang J."/>
            <person name="Shi W."/>
            <person name="Du L."/>
            <person name="Sun Y."/>
            <person name="Zhan W."/>
            <person name="Jiang J.F."/>
            <person name="Wang Q."/>
            <person name="Zhang B."/>
            <person name="Ji P."/>
            <person name="Bell-Sakyi L."/>
            <person name="Cui X.M."/>
            <person name="Yuan T.T."/>
            <person name="Jiang B.G."/>
            <person name="Yang W.F."/>
            <person name="Lam T.T."/>
            <person name="Chang Q.C."/>
            <person name="Ding S.J."/>
            <person name="Wang X.J."/>
            <person name="Zhu J.G."/>
            <person name="Ruan X.D."/>
            <person name="Zhao L."/>
            <person name="Wei J.T."/>
            <person name="Ye R.Z."/>
            <person name="Que T.C."/>
            <person name="Du C.H."/>
            <person name="Zhou Y.H."/>
            <person name="Cheng J.X."/>
            <person name="Dai P.F."/>
            <person name="Guo W.B."/>
            <person name="Han X.H."/>
            <person name="Huang E.J."/>
            <person name="Li L.F."/>
            <person name="Wei W."/>
            <person name="Gao Y.C."/>
            <person name="Liu J.Z."/>
            <person name="Shao H.Z."/>
            <person name="Wang X."/>
            <person name="Wang C.C."/>
            <person name="Yang T.C."/>
            <person name="Huo Q.B."/>
            <person name="Li W."/>
            <person name="Chen H.Y."/>
            <person name="Chen S.E."/>
            <person name="Zhou L.G."/>
            <person name="Ni X.B."/>
            <person name="Tian J.H."/>
            <person name="Sheng Y."/>
            <person name="Liu T."/>
            <person name="Pan Y.S."/>
            <person name="Xia L.Y."/>
            <person name="Li J."/>
            <person name="Zhao F."/>
            <person name="Cao W.C."/>
        </authorList>
    </citation>
    <scope>NUCLEOTIDE SEQUENCE</scope>
    <source>
        <strain evidence="2">Rmic-2018</strain>
    </source>
</reference>
<dbReference type="VEuPathDB" id="VectorBase:LOC119174182"/>
<sequence>MDLFMALEMIAATWIAMSLAVIMNRFTHAGLVTPQASCTDPAEPEEGPPVGALDDGTGNSAVPLSLISAWGELCAVAKRIPNGPSVHDFSCADEGVVMHDEVTDEAIVSSVCEVADPYEQRPEHPEKTTSPQDVLNAFNTICMFLASTTTTAAVERHEISACRRSARVSVLLQAGMQVCEFSATEGLRKDAKITLWRNLKLPQETPPESPRGDGRGAVVVVTSTHSDVPRSFGGSNSAAPTNSEMRFSCRSIRIGSYKAAPGEHWVTVSNRGISFTIQTPREGQELTLRLLESDVIQVLGNLSRNMAVLFVTTSRDYAAAVRTKLGMNRKQGAYYDPTSTDLQLPCSKILQRNVRYKSRK</sequence>
<dbReference type="EMBL" id="JABSTU010000009">
    <property type="protein sequence ID" value="KAH8021160.1"/>
    <property type="molecule type" value="Genomic_DNA"/>
</dbReference>
<proteinExistence type="predicted"/>
<name>A0A9J6DGW4_RHIMP</name>
<dbReference type="AlphaFoldDB" id="A0A9J6DGW4"/>
<accession>A0A9J6DGW4</accession>
<keyword evidence="3" id="KW-1185">Reference proteome</keyword>
<evidence type="ECO:0000256" key="1">
    <source>
        <dbReference type="SAM" id="MobiDB-lite"/>
    </source>
</evidence>
<dbReference type="Proteomes" id="UP000821866">
    <property type="component" value="Chromosome 7"/>
</dbReference>
<dbReference type="VEuPathDB" id="VectorBase:LOC119169793"/>
<organism evidence="2 3">
    <name type="scientific">Rhipicephalus microplus</name>
    <name type="common">Cattle tick</name>
    <name type="synonym">Boophilus microplus</name>
    <dbReference type="NCBI Taxonomy" id="6941"/>
    <lineage>
        <taxon>Eukaryota</taxon>
        <taxon>Metazoa</taxon>
        <taxon>Ecdysozoa</taxon>
        <taxon>Arthropoda</taxon>
        <taxon>Chelicerata</taxon>
        <taxon>Arachnida</taxon>
        <taxon>Acari</taxon>
        <taxon>Parasitiformes</taxon>
        <taxon>Ixodida</taxon>
        <taxon>Ixodoidea</taxon>
        <taxon>Ixodidae</taxon>
        <taxon>Rhipicephalinae</taxon>
        <taxon>Rhipicephalus</taxon>
        <taxon>Boophilus</taxon>
    </lineage>
</organism>
<gene>
    <name evidence="2" type="ORF">HPB51_012555</name>
</gene>
<evidence type="ECO:0000313" key="3">
    <source>
        <dbReference type="Proteomes" id="UP000821866"/>
    </source>
</evidence>
<protein>
    <submittedName>
        <fullName evidence="2">Uncharacterized protein</fullName>
    </submittedName>
</protein>
<feature type="region of interest" description="Disordered" evidence="1">
    <location>
        <begin position="36"/>
        <end position="55"/>
    </location>
</feature>
<evidence type="ECO:0000313" key="2">
    <source>
        <dbReference type="EMBL" id="KAH8021160.1"/>
    </source>
</evidence>